<evidence type="ECO:0000313" key="1">
    <source>
        <dbReference type="EMBL" id="MPC28234.1"/>
    </source>
</evidence>
<dbReference type="Proteomes" id="UP000324222">
    <property type="component" value="Unassembled WGS sequence"/>
</dbReference>
<evidence type="ECO:0000313" key="2">
    <source>
        <dbReference type="Proteomes" id="UP000324222"/>
    </source>
</evidence>
<name>A0A5B7E623_PORTR</name>
<reference evidence="1 2" key="1">
    <citation type="submission" date="2019-05" db="EMBL/GenBank/DDBJ databases">
        <title>Another draft genome of Portunus trituberculatus and its Hox gene families provides insights of decapod evolution.</title>
        <authorList>
            <person name="Jeong J.-H."/>
            <person name="Song I."/>
            <person name="Kim S."/>
            <person name="Choi T."/>
            <person name="Kim D."/>
            <person name="Ryu S."/>
            <person name="Kim W."/>
        </authorList>
    </citation>
    <scope>NUCLEOTIDE SEQUENCE [LARGE SCALE GENOMIC DNA]</scope>
    <source>
        <tissue evidence="1">Muscle</tissue>
    </source>
</reference>
<protein>
    <submittedName>
        <fullName evidence="1">Uncharacterized protein</fullName>
    </submittedName>
</protein>
<gene>
    <name evidence="1" type="ORF">E2C01_021432</name>
</gene>
<dbReference type="AlphaFoldDB" id="A0A5B7E623"/>
<sequence length="83" mass="9561">MQPPINFSVAFRYRDAFLCESPQRLKKGSHCEIRQLDEAPSLPKCYRESNATFSSEVTSGAPQGLTMRYHRDRTGILIKINNW</sequence>
<comment type="caution">
    <text evidence="1">The sequence shown here is derived from an EMBL/GenBank/DDBJ whole genome shotgun (WGS) entry which is preliminary data.</text>
</comment>
<dbReference type="EMBL" id="VSRR010001877">
    <property type="protein sequence ID" value="MPC28234.1"/>
    <property type="molecule type" value="Genomic_DNA"/>
</dbReference>
<organism evidence="1 2">
    <name type="scientific">Portunus trituberculatus</name>
    <name type="common">Swimming crab</name>
    <name type="synonym">Neptunus trituberculatus</name>
    <dbReference type="NCBI Taxonomy" id="210409"/>
    <lineage>
        <taxon>Eukaryota</taxon>
        <taxon>Metazoa</taxon>
        <taxon>Ecdysozoa</taxon>
        <taxon>Arthropoda</taxon>
        <taxon>Crustacea</taxon>
        <taxon>Multicrustacea</taxon>
        <taxon>Malacostraca</taxon>
        <taxon>Eumalacostraca</taxon>
        <taxon>Eucarida</taxon>
        <taxon>Decapoda</taxon>
        <taxon>Pleocyemata</taxon>
        <taxon>Brachyura</taxon>
        <taxon>Eubrachyura</taxon>
        <taxon>Portunoidea</taxon>
        <taxon>Portunidae</taxon>
        <taxon>Portuninae</taxon>
        <taxon>Portunus</taxon>
    </lineage>
</organism>
<keyword evidence="2" id="KW-1185">Reference proteome</keyword>
<proteinExistence type="predicted"/>
<accession>A0A5B7E623</accession>